<dbReference type="CDD" id="cd06173">
    <property type="entry name" value="MFS_MefA_like"/>
    <property type="match status" value="1"/>
</dbReference>
<keyword evidence="5 7" id="KW-1133">Transmembrane helix</keyword>
<feature type="transmembrane region" description="Helical" evidence="7">
    <location>
        <begin position="23"/>
        <end position="48"/>
    </location>
</feature>
<dbReference type="Proteomes" id="UP001430172">
    <property type="component" value="Unassembled WGS sequence"/>
</dbReference>
<keyword evidence="6 7" id="KW-0472">Membrane</keyword>
<comment type="caution">
    <text evidence="8">The sequence shown here is derived from an EMBL/GenBank/DDBJ whole genome shotgun (WGS) entry which is preliminary data.</text>
</comment>
<evidence type="ECO:0000256" key="2">
    <source>
        <dbReference type="ARBA" id="ARBA00022448"/>
    </source>
</evidence>
<feature type="transmembrane region" description="Helical" evidence="7">
    <location>
        <begin position="236"/>
        <end position="260"/>
    </location>
</feature>
<comment type="subcellular location">
    <subcellularLocation>
        <location evidence="1">Cell membrane</location>
        <topology evidence="1">Multi-pass membrane protein</topology>
    </subcellularLocation>
</comment>
<feature type="transmembrane region" description="Helical" evidence="7">
    <location>
        <begin position="55"/>
        <end position="76"/>
    </location>
</feature>
<feature type="transmembrane region" description="Helical" evidence="7">
    <location>
        <begin position="325"/>
        <end position="344"/>
    </location>
</feature>
<proteinExistence type="predicted"/>
<feature type="transmembrane region" description="Helical" evidence="7">
    <location>
        <begin position="266"/>
        <end position="288"/>
    </location>
</feature>
<feature type="transmembrane region" description="Helical" evidence="7">
    <location>
        <begin position="364"/>
        <end position="383"/>
    </location>
</feature>
<dbReference type="EMBL" id="JAFDVD010000005">
    <property type="protein sequence ID" value="MBM6399540.1"/>
    <property type="molecule type" value="Genomic_DNA"/>
</dbReference>
<dbReference type="PANTHER" id="PTHR23513">
    <property type="entry name" value="INTEGRAL MEMBRANE EFFLUX PROTEIN-RELATED"/>
    <property type="match status" value="1"/>
</dbReference>
<evidence type="ECO:0000256" key="5">
    <source>
        <dbReference type="ARBA" id="ARBA00022989"/>
    </source>
</evidence>
<feature type="transmembrane region" description="Helical" evidence="7">
    <location>
        <begin position="172"/>
        <end position="198"/>
    </location>
</feature>
<evidence type="ECO:0000313" key="8">
    <source>
        <dbReference type="EMBL" id="MBM6399540.1"/>
    </source>
</evidence>
<evidence type="ECO:0000256" key="4">
    <source>
        <dbReference type="ARBA" id="ARBA00022692"/>
    </source>
</evidence>
<feature type="transmembrane region" description="Helical" evidence="7">
    <location>
        <begin position="389"/>
        <end position="409"/>
    </location>
</feature>
<evidence type="ECO:0000256" key="6">
    <source>
        <dbReference type="ARBA" id="ARBA00023136"/>
    </source>
</evidence>
<sequence length="426" mass="43742">MSTTSSPTTTPGPAPLRRNGSFALLWLGEGVSVLGAMTTTVVVPLLAVTEFGAGAGWMGLLTAAAWLPWLVVGLPAGAWVDRLDPRRVMVVADLVAALAVGSVPAAFLLGVLGLPHLLAAALLSGACSVFFRTAYGAFVPRVVREEDLDTANGRLYGTESAMQVAGPGVGGLLVQLVGAALAVVADVVSFLVSAACLWRIDPRTLRPAPERPARGRLRDEIADGVRIVRRDPFLRFFSLQGAASNFALTGYGALLVLFLVRDLDVAPATVGLLVSAGSVGGLVGAAVASPLARRVGTARAMRWLQVLGGPTALLVPLAGPGARVALVPLGVALVGVGVVGANVVRSAFRQRYTPAHLLGRTMSASSVLNFGTMPLAGLAAGWLGTGLGVQPTILVMTALHAVVSLSPYVGPYRRGRDLPAGRLVEG</sequence>
<keyword evidence="9" id="KW-1185">Reference proteome</keyword>
<gene>
    <name evidence="8" type="ORF">JQN70_03990</name>
</gene>
<dbReference type="PANTHER" id="PTHR23513:SF6">
    <property type="entry name" value="MAJOR FACILITATOR SUPERFAMILY ASSOCIATED DOMAIN-CONTAINING PROTEIN"/>
    <property type="match status" value="1"/>
</dbReference>
<keyword evidence="2" id="KW-0813">Transport</keyword>
<evidence type="ECO:0000256" key="3">
    <source>
        <dbReference type="ARBA" id="ARBA00022475"/>
    </source>
</evidence>
<dbReference type="Pfam" id="PF05977">
    <property type="entry name" value="MFS_3"/>
    <property type="match status" value="1"/>
</dbReference>
<keyword evidence="4 7" id="KW-0812">Transmembrane</keyword>
<dbReference type="Gene3D" id="1.20.1250.20">
    <property type="entry name" value="MFS general substrate transporter like domains"/>
    <property type="match status" value="1"/>
</dbReference>
<accession>A0ABS2CIC2</accession>
<evidence type="ECO:0000256" key="7">
    <source>
        <dbReference type="SAM" id="Phobius"/>
    </source>
</evidence>
<dbReference type="InterPro" id="IPR010290">
    <property type="entry name" value="TM_effector"/>
</dbReference>
<dbReference type="RefSeq" id="WP_204130024.1">
    <property type="nucleotide sequence ID" value="NZ_JAFDVD010000005.1"/>
</dbReference>
<evidence type="ECO:0000256" key="1">
    <source>
        <dbReference type="ARBA" id="ARBA00004651"/>
    </source>
</evidence>
<feature type="transmembrane region" description="Helical" evidence="7">
    <location>
        <begin position="88"/>
        <end position="110"/>
    </location>
</feature>
<evidence type="ECO:0000313" key="9">
    <source>
        <dbReference type="Proteomes" id="UP001430172"/>
    </source>
</evidence>
<protein>
    <submittedName>
        <fullName evidence="8">MFS transporter</fullName>
    </submittedName>
</protein>
<dbReference type="InterPro" id="IPR036259">
    <property type="entry name" value="MFS_trans_sf"/>
</dbReference>
<keyword evidence="3" id="KW-1003">Cell membrane</keyword>
<name>A0ABS2CIC2_9MICO</name>
<reference evidence="8" key="1">
    <citation type="submission" date="2021-02" db="EMBL/GenBank/DDBJ databases">
        <title>Phycicoccus sp. MQZ13P-5T, whole genome shotgun sequence.</title>
        <authorList>
            <person name="Tuo L."/>
        </authorList>
    </citation>
    <scope>NUCLEOTIDE SEQUENCE</scope>
    <source>
        <strain evidence="8">MQZ13P-5</strain>
    </source>
</reference>
<organism evidence="8 9">
    <name type="scientific">Phycicoccus sonneratiae</name>
    <dbReference type="NCBI Taxonomy" id="2807628"/>
    <lineage>
        <taxon>Bacteria</taxon>
        <taxon>Bacillati</taxon>
        <taxon>Actinomycetota</taxon>
        <taxon>Actinomycetes</taxon>
        <taxon>Micrococcales</taxon>
        <taxon>Intrasporangiaceae</taxon>
        <taxon>Phycicoccus</taxon>
    </lineage>
</organism>
<dbReference type="SUPFAM" id="SSF103473">
    <property type="entry name" value="MFS general substrate transporter"/>
    <property type="match status" value="1"/>
</dbReference>
<feature type="transmembrane region" description="Helical" evidence="7">
    <location>
        <begin position="300"/>
        <end position="319"/>
    </location>
</feature>